<evidence type="ECO:0000313" key="6">
    <source>
        <dbReference type="EMBL" id="QEK39072.1"/>
    </source>
</evidence>
<gene>
    <name evidence="6" type="ORF">FZC36_01310</name>
</gene>
<accession>A0A5C0UI56</accession>
<dbReference type="GO" id="GO:0005975">
    <property type="term" value="P:carbohydrate metabolic process"/>
    <property type="evidence" value="ECO:0007669"/>
    <property type="project" value="InterPro"/>
</dbReference>
<dbReference type="Pfam" id="PF04101">
    <property type="entry name" value="Glyco_tran_28_C"/>
    <property type="match status" value="1"/>
</dbReference>
<dbReference type="GO" id="GO:1901137">
    <property type="term" value="P:carbohydrate derivative biosynthetic process"/>
    <property type="evidence" value="ECO:0007669"/>
    <property type="project" value="UniProtKB-ARBA"/>
</dbReference>
<proteinExistence type="predicted"/>
<name>A0A5C0UI56_9PROT</name>
<dbReference type="PANTHER" id="PTHR21015">
    <property type="entry name" value="UDP-N-ACETYLGLUCOSAMINE--N-ACETYLMURAMYL-(PENTAPEPTIDE) PYROPHOSPHORYL-UNDECAPRENOL N-ACETYLGLUCOSAMINE TRANSFERASE 1"/>
    <property type="match status" value="1"/>
</dbReference>
<feature type="coiled-coil region" evidence="3">
    <location>
        <begin position="342"/>
        <end position="369"/>
    </location>
</feature>
<evidence type="ECO:0000256" key="2">
    <source>
        <dbReference type="ARBA" id="ARBA00022679"/>
    </source>
</evidence>
<feature type="domain" description="Glycosyltransferase family 28 N-terminal" evidence="4">
    <location>
        <begin position="6"/>
        <end position="135"/>
    </location>
</feature>
<dbReference type="Gene3D" id="3.40.50.2000">
    <property type="entry name" value="Glycogen Phosphorylase B"/>
    <property type="match status" value="2"/>
</dbReference>
<dbReference type="InterPro" id="IPR004276">
    <property type="entry name" value="GlycoTrans_28_N"/>
</dbReference>
<organism evidence="6 7">
    <name type="scientific">Candidatus Nesciobacter abundans</name>
    <dbReference type="NCBI Taxonomy" id="2601668"/>
    <lineage>
        <taxon>Bacteria</taxon>
        <taxon>Pseudomonadati</taxon>
        <taxon>Pseudomonadota</taxon>
        <taxon>Alphaproteobacteria</taxon>
        <taxon>Holosporales</taxon>
        <taxon>Holosporaceae</taxon>
        <taxon>Candidatus Nesciobacter</taxon>
    </lineage>
</organism>
<dbReference type="GO" id="GO:0016758">
    <property type="term" value="F:hexosyltransferase activity"/>
    <property type="evidence" value="ECO:0007669"/>
    <property type="project" value="InterPro"/>
</dbReference>
<dbReference type="KEGG" id="nabu:FZC36_01310"/>
<dbReference type="Pfam" id="PF03033">
    <property type="entry name" value="Glyco_transf_28"/>
    <property type="match status" value="1"/>
</dbReference>
<keyword evidence="7" id="KW-1185">Reference proteome</keyword>
<dbReference type="Proteomes" id="UP000324924">
    <property type="component" value="Chromosome"/>
</dbReference>
<dbReference type="InterPro" id="IPR007235">
    <property type="entry name" value="Glyco_trans_28_C"/>
</dbReference>
<dbReference type="RefSeq" id="WP_148972195.1">
    <property type="nucleotide sequence ID" value="NZ_CP043314.1"/>
</dbReference>
<keyword evidence="3" id="KW-0175">Coiled coil</keyword>
<dbReference type="SUPFAM" id="SSF53756">
    <property type="entry name" value="UDP-Glycosyltransferase/glycogen phosphorylase"/>
    <property type="match status" value="1"/>
</dbReference>
<protein>
    <submittedName>
        <fullName evidence="6">UDP-N-acetylglucosamine--N-acetylmuramyl-(Pentapeptide) pyrophosphoryl-undecaprenol N-acetylglucosamine transferase</fullName>
    </submittedName>
</protein>
<keyword evidence="1" id="KW-0328">Glycosyltransferase</keyword>
<reference evidence="6 7" key="1">
    <citation type="submission" date="2019-08" db="EMBL/GenBank/DDBJ databases">
        <title>Highly reduced genomes of protist endosymbionts show evolutionary convergence.</title>
        <authorList>
            <person name="George E."/>
            <person name="Husnik F."/>
            <person name="Tashyreva D."/>
            <person name="Prokopchuk G."/>
            <person name="Horak A."/>
            <person name="Kwong W.K."/>
            <person name="Lukes J."/>
            <person name="Keeling P.J."/>
        </authorList>
    </citation>
    <scope>NUCLEOTIDE SEQUENCE [LARGE SCALE GENOMIC DNA]</scope>
    <source>
        <strain evidence="6">1604HC</strain>
    </source>
</reference>
<dbReference type="PANTHER" id="PTHR21015:SF22">
    <property type="entry name" value="GLYCOSYLTRANSFERASE"/>
    <property type="match status" value="1"/>
</dbReference>
<evidence type="ECO:0000256" key="1">
    <source>
        <dbReference type="ARBA" id="ARBA00022676"/>
    </source>
</evidence>
<evidence type="ECO:0000259" key="4">
    <source>
        <dbReference type="Pfam" id="PF03033"/>
    </source>
</evidence>
<dbReference type="OrthoDB" id="9808936at2"/>
<keyword evidence="2 6" id="KW-0808">Transferase</keyword>
<feature type="domain" description="Glycosyl transferase family 28 C-terminal" evidence="5">
    <location>
        <begin position="194"/>
        <end position="323"/>
    </location>
</feature>
<sequence>MEISTIVFSGGGTAGHVFTANGTAFFAKARNIKRIMITDQRGYKYVDKTLFDEIYVIPILPNILLHPIKFFKSIFKSMKIIKNNPNSCVIGFGAYISLPACIAAKLKRKKMYIYQGDQIMGKANRALGYFCNKIFLSSFNIKANKQKSSIVGLIPRHSIKSYPIKINSGIKLLVIGSSINTPFWKFILPSAFSKLPKEVLSQISIRQQVGKDYEYFDKIYKNIGFKEVSLEKFIDTNTSLPWSNLVFARAGFSTICDLTASMRPAMLVPWSKSKDNHQLRNALWFESSTGGWCVKEEMCTPDYVSNLIMKVYKYINNSEGLNNEINTSEDNTTNIKKDTLTKSNQTNEVKIAEEKKEKMKNEEFNLESKSMNLSKWMPVHGGLIIVNEIVEDHKKTNQV</sequence>
<dbReference type="EMBL" id="CP043314">
    <property type="protein sequence ID" value="QEK39072.1"/>
    <property type="molecule type" value="Genomic_DNA"/>
</dbReference>
<evidence type="ECO:0000313" key="7">
    <source>
        <dbReference type="Proteomes" id="UP000324924"/>
    </source>
</evidence>
<dbReference type="CDD" id="cd03785">
    <property type="entry name" value="GT28_MurG"/>
    <property type="match status" value="1"/>
</dbReference>
<dbReference type="AlphaFoldDB" id="A0A5C0UI56"/>
<evidence type="ECO:0000256" key="3">
    <source>
        <dbReference type="SAM" id="Coils"/>
    </source>
</evidence>
<evidence type="ECO:0000259" key="5">
    <source>
        <dbReference type="Pfam" id="PF04101"/>
    </source>
</evidence>